<feature type="domain" description="NAD-dependent epimerase/dehydratase" evidence="2">
    <location>
        <begin position="3"/>
        <end position="217"/>
    </location>
</feature>
<dbReference type="InterPro" id="IPR036291">
    <property type="entry name" value="NAD(P)-bd_dom_sf"/>
</dbReference>
<comment type="caution">
    <text evidence="4">The sequence shown here is derived from an EMBL/GenBank/DDBJ whole genome shotgun (WGS) entry which is preliminary data.</text>
</comment>
<dbReference type="Pfam" id="PF08338">
    <property type="entry name" value="DUF1731"/>
    <property type="match status" value="1"/>
</dbReference>
<organism evidence="4 5">
    <name type="scientific">Aquimarina gracilis</name>
    <dbReference type="NCBI Taxonomy" id="874422"/>
    <lineage>
        <taxon>Bacteria</taxon>
        <taxon>Pseudomonadati</taxon>
        <taxon>Bacteroidota</taxon>
        <taxon>Flavobacteriia</taxon>
        <taxon>Flavobacteriales</taxon>
        <taxon>Flavobacteriaceae</taxon>
        <taxon>Aquimarina</taxon>
    </lineage>
</organism>
<dbReference type="InterPro" id="IPR013549">
    <property type="entry name" value="DUF1731"/>
</dbReference>
<dbReference type="PANTHER" id="PTHR11092">
    <property type="entry name" value="SUGAR NUCLEOTIDE EPIMERASE RELATED"/>
    <property type="match status" value="1"/>
</dbReference>
<dbReference type="RefSeq" id="WP_324178614.1">
    <property type="nucleotide sequence ID" value="NZ_BAABAW010000003.1"/>
</dbReference>
<comment type="similarity">
    <text evidence="1">Belongs to the NAD(P)-dependent epimerase/dehydratase family. SDR39U1 subfamily.</text>
</comment>
<protein>
    <submittedName>
        <fullName evidence="4">TIGR01777 family oxidoreductase</fullName>
    </submittedName>
</protein>
<dbReference type="Pfam" id="PF01370">
    <property type="entry name" value="Epimerase"/>
    <property type="match status" value="1"/>
</dbReference>
<name>A0ABU5ZRM3_9FLAO</name>
<evidence type="ECO:0000259" key="2">
    <source>
        <dbReference type="Pfam" id="PF01370"/>
    </source>
</evidence>
<proteinExistence type="inferred from homology"/>
<dbReference type="PANTHER" id="PTHR11092:SF0">
    <property type="entry name" value="EPIMERASE FAMILY PROTEIN SDR39U1"/>
    <property type="match status" value="1"/>
</dbReference>
<evidence type="ECO:0000259" key="3">
    <source>
        <dbReference type="Pfam" id="PF08338"/>
    </source>
</evidence>
<dbReference type="InterPro" id="IPR010099">
    <property type="entry name" value="SDR39U1"/>
</dbReference>
<evidence type="ECO:0000313" key="5">
    <source>
        <dbReference type="Proteomes" id="UP001327027"/>
    </source>
</evidence>
<dbReference type="EMBL" id="JAYKLX010000002">
    <property type="protein sequence ID" value="MEB3344573.1"/>
    <property type="molecule type" value="Genomic_DNA"/>
</dbReference>
<feature type="domain" description="DUF1731" evidence="3">
    <location>
        <begin position="253"/>
        <end position="299"/>
    </location>
</feature>
<dbReference type="Proteomes" id="UP001327027">
    <property type="component" value="Unassembled WGS sequence"/>
</dbReference>
<dbReference type="Gene3D" id="3.40.50.720">
    <property type="entry name" value="NAD(P)-binding Rossmann-like Domain"/>
    <property type="match status" value="1"/>
</dbReference>
<keyword evidence="5" id="KW-1185">Reference proteome</keyword>
<dbReference type="NCBIfam" id="TIGR01777">
    <property type="entry name" value="yfcH"/>
    <property type="match status" value="1"/>
</dbReference>
<dbReference type="InterPro" id="IPR001509">
    <property type="entry name" value="Epimerase_deHydtase"/>
</dbReference>
<sequence>MKVLVTGATGLIGQEIVKLCHQSNIDVNYLTTNKNKLKDLPNYKGYYWNPSSADIDTECFRDVEVIINLVGSSIAKLWTTSYKKEILDSRVNTIRLIMESLESIEHSVRHFISASAIGIYPDSFQNYYMEDSPEKDTGFLGEVVVKWEEAASKFKALDIEVSILRIGLVLSNKGGAFPKIVKPIKYGLGAVFGNGKQWQSWIHVEDLARMFMFVMQEELFGVFNAVAPNAVSNRKLTYKIAKRVNKRIILPSVPRLIFKLVLGEMHILLFSSQRVCSGRISESGFKFEYDNIELAIANLIEA</sequence>
<dbReference type="SUPFAM" id="SSF51735">
    <property type="entry name" value="NAD(P)-binding Rossmann-fold domains"/>
    <property type="match status" value="1"/>
</dbReference>
<reference evidence="4 5" key="1">
    <citation type="journal article" date="2013" name="Int. J. Syst. Evol. Microbiol.">
        <title>Aquimarina gracilis sp. nov., isolated from the gut microflora of a mussel, Mytilus coruscus, and emended description of Aquimarina spongiae.</title>
        <authorList>
            <person name="Park S.C."/>
            <person name="Choe H.N."/>
            <person name="Baik K.S."/>
            <person name="Seong C.N."/>
        </authorList>
    </citation>
    <scope>NUCLEOTIDE SEQUENCE [LARGE SCALE GENOMIC DNA]</scope>
    <source>
        <strain evidence="4 5">PSC32</strain>
    </source>
</reference>
<accession>A0ABU5ZRM3</accession>
<evidence type="ECO:0000256" key="1">
    <source>
        <dbReference type="ARBA" id="ARBA00009353"/>
    </source>
</evidence>
<evidence type="ECO:0000313" key="4">
    <source>
        <dbReference type="EMBL" id="MEB3344573.1"/>
    </source>
</evidence>
<gene>
    <name evidence="4" type="ORF">U6A24_03820</name>
</gene>